<dbReference type="InterPro" id="IPR029016">
    <property type="entry name" value="GAF-like_dom_sf"/>
</dbReference>
<dbReference type="GO" id="GO:0052621">
    <property type="term" value="F:diguanylate cyclase activity"/>
    <property type="evidence" value="ECO:0007669"/>
    <property type="project" value="UniProtKB-EC"/>
</dbReference>
<organism evidence="4 5">
    <name type="scientific">Megalodesulfovibrio gigas (strain ATCC 19364 / DSM 1382 / NCIMB 9332 / VKM B-1759)</name>
    <name type="common">Desulfovibrio gigas</name>
    <dbReference type="NCBI Taxonomy" id="1121448"/>
    <lineage>
        <taxon>Bacteria</taxon>
        <taxon>Pseudomonadati</taxon>
        <taxon>Thermodesulfobacteriota</taxon>
        <taxon>Desulfovibrionia</taxon>
        <taxon>Desulfovibrionales</taxon>
        <taxon>Desulfovibrionaceae</taxon>
        <taxon>Megalodesulfovibrio</taxon>
    </lineage>
</organism>
<keyword evidence="5" id="KW-1185">Reference proteome</keyword>
<evidence type="ECO:0000313" key="5">
    <source>
        <dbReference type="Proteomes" id="UP000016587"/>
    </source>
</evidence>
<dbReference type="Gene3D" id="3.30.450.40">
    <property type="match status" value="1"/>
</dbReference>
<accession>T2G987</accession>
<gene>
    <name evidence="4" type="ORF">DGI_0569</name>
</gene>
<dbReference type="HOGENOM" id="CLU_610754_0_0_7"/>
<dbReference type="FunFam" id="3.30.70.270:FF:000001">
    <property type="entry name" value="Diguanylate cyclase domain protein"/>
    <property type="match status" value="1"/>
</dbReference>
<dbReference type="Pfam" id="PF00990">
    <property type="entry name" value="GGDEF"/>
    <property type="match status" value="1"/>
</dbReference>
<dbReference type="STRING" id="1121448.DGI_0569"/>
<dbReference type="PROSITE" id="PS50887">
    <property type="entry name" value="GGDEF"/>
    <property type="match status" value="1"/>
</dbReference>
<dbReference type="KEGG" id="dgg:DGI_0569"/>
<dbReference type="PANTHER" id="PTHR45138">
    <property type="entry name" value="REGULATORY COMPONENTS OF SENSORY TRANSDUCTION SYSTEM"/>
    <property type="match status" value="1"/>
</dbReference>
<dbReference type="CDD" id="cd01949">
    <property type="entry name" value="GGDEF"/>
    <property type="match status" value="1"/>
</dbReference>
<protein>
    <recommendedName>
        <fullName evidence="1">diguanylate cyclase</fullName>
        <ecNumber evidence="1">2.7.7.65</ecNumber>
    </recommendedName>
</protein>
<dbReference type="InterPro" id="IPR029787">
    <property type="entry name" value="Nucleotide_cyclase"/>
</dbReference>
<comment type="catalytic activity">
    <reaction evidence="2">
        <text>2 GTP = 3',3'-c-di-GMP + 2 diphosphate</text>
        <dbReference type="Rhea" id="RHEA:24898"/>
        <dbReference type="ChEBI" id="CHEBI:33019"/>
        <dbReference type="ChEBI" id="CHEBI:37565"/>
        <dbReference type="ChEBI" id="CHEBI:58805"/>
        <dbReference type="EC" id="2.7.7.65"/>
    </reaction>
</comment>
<dbReference type="InterPro" id="IPR050469">
    <property type="entry name" value="Diguanylate_Cyclase"/>
</dbReference>
<evidence type="ECO:0000256" key="2">
    <source>
        <dbReference type="ARBA" id="ARBA00034247"/>
    </source>
</evidence>
<evidence type="ECO:0000313" key="4">
    <source>
        <dbReference type="EMBL" id="AGW12477.1"/>
    </source>
</evidence>
<sequence length="448" mass="48398">MSDASTFTRIMDLCRQGREGFRAGRPEQALAALEAVSEIALHAMAAPVSVPGPDALPVAPGVRVGRTAATSGLTTEQARLQLMRLKVANKALAVAYESTITAFQTFREGLDVVQQVRTVQELPALCEHIAHLFSLAAVELVMAQQVLPADVCPPPTLQEADAACPVQLDADTLAEAWTALQEVGTPRCYIGPATALEHPAAFFPVATRASADGILRGSCFVFPFHRGNSRMPLGFLSLLDADPGRYTTDMATDYLEHFCAVFEAIIFSMLEKESVSGRQYLDPLTGIRNRTYLEHYGRQLLEQAGILDIPVCLLFLDLDHFKPVNDAWGHETGDLVLREVARTLDRVSRRGDVVCRIGGDEFIILLPDASTEEASSYAKRLHAALAAITPESLGLECEGRAPFVVRASIGMACHSQGMDLEALLNAADGAMYAVKQDGREPRGTPTPS</sequence>
<reference evidence="5" key="2">
    <citation type="submission" date="2013-07" db="EMBL/GenBank/DDBJ databases">
        <authorList>
            <person name="Morais-Silva F.O."/>
            <person name="Rezende A.M."/>
            <person name="Pimentel C."/>
            <person name="Resende D.M."/>
            <person name="Santos C.I."/>
            <person name="Clemente C."/>
            <person name="de Oliveira L.M."/>
            <person name="da Silva S.M."/>
            <person name="Costa D.A."/>
            <person name="Varela-Raposo A."/>
            <person name="Horacio E.C.A."/>
            <person name="Matos M."/>
            <person name="Flores O."/>
            <person name="Ruiz J.C."/>
            <person name="Rodrigues-Pousada C."/>
        </authorList>
    </citation>
    <scope>NUCLEOTIDE SEQUENCE [LARGE SCALE GENOMIC DNA]</scope>
    <source>
        <strain evidence="5">ATCC 19364 / DSM 1382 / NCIMB 9332 / VKM B-1759</strain>
    </source>
</reference>
<dbReference type="SUPFAM" id="SSF55073">
    <property type="entry name" value="Nucleotide cyclase"/>
    <property type="match status" value="1"/>
</dbReference>
<proteinExistence type="predicted"/>
<dbReference type="Proteomes" id="UP000016587">
    <property type="component" value="Chromosome"/>
</dbReference>
<feature type="domain" description="GGDEF" evidence="3">
    <location>
        <begin position="309"/>
        <end position="447"/>
    </location>
</feature>
<dbReference type="InterPro" id="IPR000160">
    <property type="entry name" value="GGDEF_dom"/>
</dbReference>
<dbReference type="PATRIC" id="fig|1121448.10.peg.567"/>
<name>T2G987_MEGG1</name>
<dbReference type="PANTHER" id="PTHR45138:SF9">
    <property type="entry name" value="DIGUANYLATE CYCLASE DGCM-RELATED"/>
    <property type="match status" value="1"/>
</dbReference>
<dbReference type="AlphaFoldDB" id="T2G987"/>
<dbReference type="EMBL" id="CP006585">
    <property type="protein sequence ID" value="AGW12477.1"/>
    <property type="molecule type" value="Genomic_DNA"/>
</dbReference>
<evidence type="ECO:0000259" key="3">
    <source>
        <dbReference type="PROSITE" id="PS50887"/>
    </source>
</evidence>
<evidence type="ECO:0000256" key="1">
    <source>
        <dbReference type="ARBA" id="ARBA00012528"/>
    </source>
</evidence>
<dbReference type="eggNOG" id="COG3706">
    <property type="taxonomic scope" value="Bacteria"/>
</dbReference>
<dbReference type="InterPro" id="IPR043128">
    <property type="entry name" value="Rev_trsase/Diguanyl_cyclase"/>
</dbReference>
<dbReference type="EC" id="2.7.7.65" evidence="1"/>
<dbReference type="NCBIfam" id="TIGR00254">
    <property type="entry name" value="GGDEF"/>
    <property type="match status" value="1"/>
</dbReference>
<reference evidence="4 5" key="1">
    <citation type="journal article" date="2013" name="J. Bacteriol.">
        <title>Roles of HynAB and Ech, the only two hydrogenases found in the model sulfate reducer Desulfovibrio gigas.</title>
        <authorList>
            <person name="Morais-Silva F.O."/>
            <person name="Santos C.I."/>
            <person name="Rodrigues R."/>
            <person name="Pereira I.A."/>
            <person name="Rodrigues-Pousada C."/>
        </authorList>
    </citation>
    <scope>NUCLEOTIDE SEQUENCE [LARGE SCALE GENOMIC DNA]</scope>
    <source>
        <strain evidence="5">ATCC 19364 / DSM 1382 / NCIMB 9332 / VKM B-1759</strain>
    </source>
</reference>
<dbReference type="SMART" id="SM00267">
    <property type="entry name" value="GGDEF"/>
    <property type="match status" value="1"/>
</dbReference>
<dbReference type="Gene3D" id="3.30.70.270">
    <property type="match status" value="1"/>
</dbReference>